<feature type="transmembrane region" description="Helical" evidence="2">
    <location>
        <begin position="434"/>
        <end position="451"/>
    </location>
</feature>
<proteinExistence type="predicted"/>
<dbReference type="EMBL" id="JABMIG020000012">
    <property type="protein sequence ID" value="KAL3803725.1"/>
    <property type="molecule type" value="Genomic_DNA"/>
</dbReference>
<reference evidence="3 4" key="1">
    <citation type="journal article" date="2020" name="G3 (Bethesda)">
        <title>Improved Reference Genome for Cyclotella cryptica CCMP332, a Model for Cell Wall Morphogenesis, Salinity Adaptation, and Lipid Production in Diatoms (Bacillariophyta).</title>
        <authorList>
            <person name="Roberts W.R."/>
            <person name="Downey K.M."/>
            <person name="Ruck E.C."/>
            <person name="Traller J.C."/>
            <person name="Alverson A.J."/>
        </authorList>
    </citation>
    <scope>NUCLEOTIDE SEQUENCE [LARGE SCALE GENOMIC DNA]</scope>
    <source>
        <strain evidence="3 4">CCMP332</strain>
    </source>
</reference>
<dbReference type="Proteomes" id="UP001516023">
    <property type="component" value="Unassembled WGS sequence"/>
</dbReference>
<name>A0ABD3QTM8_9STRA</name>
<keyword evidence="4" id="KW-1185">Reference proteome</keyword>
<dbReference type="AlphaFoldDB" id="A0ABD3QTM8"/>
<evidence type="ECO:0000256" key="1">
    <source>
        <dbReference type="SAM" id="MobiDB-lite"/>
    </source>
</evidence>
<keyword evidence="2" id="KW-1133">Transmembrane helix</keyword>
<accession>A0ABD3QTM8</accession>
<protein>
    <submittedName>
        <fullName evidence="3">Uncharacterized protein</fullName>
    </submittedName>
</protein>
<organism evidence="3 4">
    <name type="scientific">Cyclotella cryptica</name>
    <dbReference type="NCBI Taxonomy" id="29204"/>
    <lineage>
        <taxon>Eukaryota</taxon>
        <taxon>Sar</taxon>
        <taxon>Stramenopiles</taxon>
        <taxon>Ochrophyta</taxon>
        <taxon>Bacillariophyta</taxon>
        <taxon>Coscinodiscophyceae</taxon>
        <taxon>Thalassiosirophycidae</taxon>
        <taxon>Stephanodiscales</taxon>
        <taxon>Stephanodiscaceae</taxon>
        <taxon>Cyclotella</taxon>
    </lineage>
</organism>
<evidence type="ECO:0000313" key="4">
    <source>
        <dbReference type="Proteomes" id="UP001516023"/>
    </source>
</evidence>
<keyword evidence="2" id="KW-0812">Transmembrane</keyword>
<gene>
    <name evidence="3" type="ORF">HJC23_003779</name>
</gene>
<keyword evidence="2" id="KW-0472">Membrane</keyword>
<evidence type="ECO:0000256" key="2">
    <source>
        <dbReference type="SAM" id="Phobius"/>
    </source>
</evidence>
<feature type="region of interest" description="Disordered" evidence="1">
    <location>
        <begin position="223"/>
        <end position="256"/>
    </location>
</feature>
<evidence type="ECO:0000313" key="3">
    <source>
        <dbReference type="EMBL" id="KAL3803725.1"/>
    </source>
</evidence>
<sequence length="460" mass="51023">MPAQHPARDVLVHRPPCLNFFPLLDASNFFYIHFSMNMNLDTFRSRVAQSAVAAATAARQFSSLDEMAQNDDYVQSEGLNVSNKKKEHKHGVAVQKQLESSSLVENLSEKFVETLSTAAKPKSRSTAGEVVHKTSYGSKEVKKPVASGPKLVSSVAALYKEDGGCSKHSKQREDSGDKHYKTALLKTASSGRNHVAASRNSSLSSAGVILVNDRHAHILHQLNYDSDNDSSDNERVGNSSNNADEIELRRTNSLSDELERELNETLQKHKPTEEAKKKDPHRFMIMTADLEKERESLLQSQSMPQANHGMANSAGLETSSAIKAGLSWVKNVASPQLQALSKHIMTKVAEKESHRYSTTQKEEQSIKPMIGPRHTNVSKMTDSLEDEIIMTSSAAFLVDEDHAELERIRSMHSSSRMTALLRSCLDGLWGNPRLAFVAATLIVALLVYYYSRKRSVDDVF</sequence>
<comment type="caution">
    <text evidence="3">The sequence shown here is derived from an EMBL/GenBank/DDBJ whole genome shotgun (WGS) entry which is preliminary data.</text>
</comment>